<dbReference type="AlphaFoldDB" id="A0AAD9XGT1"/>
<sequence>MDIGQIIMKHIFRGGHLSKGPLPFPCHITHFCEQARINVHGGGWTMFPLMTDIGKRVYNDLAEYIGGRLLTDLSDEDKLENNPDDLDYNVKGNNLENTNGMFSNGAGHLDLNNEGLSRDNLVQPVDDLLHSELISLQDNDIIGKEFISVNDVEEFYKKYSYVIGFNMHKDRLLADETVDTYTWILQTFIEAMHDKCQILVVTNGDKAMSKAIMLVMGTAVHRFCSCHLEWNLQNNVGNTKFAKAFNHFMFIYMTESEFKTQWLKAIETLGLQQNEWVKMLYSR</sequence>
<protein>
    <recommendedName>
        <fullName evidence="1">MULE transposase domain-containing protein</fullName>
    </recommendedName>
</protein>
<gene>
    <name evidence="2" type="ORF">Ddye_005281</name>
</gene>
<organism evidence="2 3">
    <name type="scientific">Dipteronia dyeriana</name>
    <dbReference type="NCBI Taxonomy" id="168575"/>
    <lineage>
        <taxon>Eukaryota</taxon>
        <taxon>Viridiplantae</taxon>
        <taxon>Streptophyta</taxon>
        <taxon>Embryophyta</taxon>
        <taxon>Tracheophyta</taxon>
        <taxon>Spermatophyta</taxon>
        <taxon>Magnoliopsida</taxon>
        <taxon>eudicotyledons</taxon>
        <taxon>Gunneridae</taxon>
        <taxon>Pentapetalae</taxon>
        <taxon>rosids</taxon>
        <taxon>malvids</taxon>
        <taxon>Sapindales</taxon>
        <taxon>Sapindaceae</taxon>
        <taxon>Hippocastanoideae</taxon>
        <taxon>Acereae</taxon>
        <taxon>Dipteronia</taxon>
    </lineage>
</organism>
<evidence type="ECO:0000259" key="1">
    <source>
        <dbReference type="Pfam" id="PF10551"/>
    </source>
</evidence>
<dbReference type="PANTHER" id="PTHR47718">
    <property type="entry name" value="OS01G0519700 PROTEIN"/>
    <property type="match status" value="1"/>
</dbReference>
<dbReference type="Pfam" id="PF10551">
    <property type="entry name" value="MULE"/>
    <property type="match status" value="1"/>
</dbReference>
<dbReference type="Proteomes" id="UP001280121">
    <property type="component" value="Unassembled WGS sequence"/>
</dbReference>
<dbReference type="InterPro" id="IPR018289">
    <property type="entry name" value="MULE_transposase_dom"/>
</dbReference>
<evidence type="ECO:0000313" key="2">
    <source>
        <dbReference type="EMBL" id="KAK2658748.1"/>
    </source>
</evidence>
<evidence type="ECO:0000313" key="3">
    <source>
        <dbReference type="Proteomes" id="UP001280121"/>
    </source>
</evidence>
<dbReference type="EMBL" id="JANJYI010000002">
    <property type="protein sequence ID" value="KAK2658748.1"/>
    <property type="molecule type" value="Genomic_DNA"/>
</dbReference>
<comment type="caution">
    <text evidence="2">The sequence shown here is derived from an EMBL/GenBank/DDBJ whole genome shotgun (WGS) entry which is preliminary data.</text>
</comment>
<reference evidence="2" key="1">
    <citation type="journal article" date="2023" name="Plant J.">
        <title>Genome sequences and population genomics provide insights into the demographic history, inbreeding, and mutation load of two 'living fossil' tree species of Dipteronia.</title>
        <authorList>
            <person name="Feng Y."/>
            <person name="Comes H.P."/>
            <person name="Chen J."/>
            <person name="Zhu S."/>
            <person name="Lu R."/>
            <person name="Zhang X."/>
            <person name="Li P."/>
            <person name="Qiu J."/>
            <person name="Olsen K.M."/>
            <person name="Qiu Y."/>
        </authorList>
    </citation>
    <scope>NUCLEOTIDE SEQUENCE</scope>
    <source>
        <strain evidence="2">KIB01</strain>
    </source>
</reference>
<accession>A0AAD9XGT1</accession>
<dbReference type="PANTHER" id="PTHR47718:SF13">
    <property type="entry name" value="OS09G0290500 PROTEIN"/>
    <property type="match status" value="1"/>
</dbReference>
<keyword evidence="3" id="KW-1185">Reference proteome</keyword>
<name>A0AAD9XGT1_9ROSI</name>
<feature type="domain" description="MULE transposase" evidence="1">
    <location>
        <begin position="172"/>
        <end position="228"/>
    </location>
</feature>
<proteinExistence type="predicted"/>